<dbReference type="InterPro" id="IPR020030">
    <property type="entry name" value="Pseudaminic_synth_PseI"/>
</dbReference>
<dbReference type="NCBIfam" id="TIGR03586">
    <property type="entry name" value="PseI"/>
    <property type="match status" value="1"/>
</dbReference>
<evidence type="ECO:0000313" key="2">
    <source>
        <dbReference type="EMBL" id="GLX77635.1"/>
    </source>
</evidence>
<dbReference type="PROSITE" id="PS50844">
    <property type="entry name" value="AFP_LIKE"/>
    <property type="match status" value="1"/>
</dbReference>
<dbReference type="Proteomes" id="UP001157186">
    <property type="component" value="Unassembled WGS sequence"/>
</dbReference>
<comment type="caution">
    <text evidence="2">The sequence shown here is derived from an EMBL/GenBank/DDBJ whole genome shotgun (WGS) entry which is preliminary data.</text>
</comment>
<evidence type="ECO:0000259" key="1">
    <source>
        <dbReference type="PROSITE" id="PS50844"/>
    </source>
</evidence>
<dbReference type="InterPro" id="IPR013132">
    <property type="entry name" value="PseI/NeuA/B-like_N"/>
</dbReference>
<accession>A0ABQ6GT54</accession>
<dbReference type="SMART" id="SM00858">
    <property type="entry name" value="SAF"/>
    <property type="match status" value="1"/>
</dbReference>
<reference evidence="2 3" key="1">
    <citation type="submission" date="2023-03" db="EMBL/GenBank/DDBJ databases">
        <title>Draft genome sequence of Thalassotalea insulae KCTC 62186T.</title>
        <authorList>
            <person name="Sawabe T."/>
        </authorList>
    </citation>
    <scope>NUCLEOTIDE SEQUENCE [LARGE SCALE GENOMIC DNA]</scope>
    <source>
        <strain evidence="2 3">KCTC 62186</strain>
    </source>
</reference>
<feature type="domain" description="AFP-like" evidence="1">
    <location>
        <begin position="303"/>
        <end position="361"/>
    </location>
</feature>
<dbReference type="Pfam" id="PF03102">
    <property type="entry name" value="NeuB"/>
    <property type="match status" value="1"/>
</dbReference>
<dbReference type="Gene3D" id="3.20.20.70">
    <property type="entry name" value="Aldolase class I"/>
    <property type="match status" value="1"/>
</dbReference>
<organism evidence="2 3">
    <name type="scientific">Thalassotalea insulae</name>
    <dbReference type="NCBI Taxonomy" id="2056778"/>
    <lineage>
        <taxon>Bacteria</taxon>
        <taxon>Pseudomonadati</taxon>
        <taxon>Pseudomonadota</taxon>
        <taxon>Gammaproteobacteria</taxon>
        <taxon>Alteromonadales</taxon>
        <taxon>Colwelliaceae</taxon>
        <taxon>Thalassotalea</taxon>
    </lineage>
</organism>
<evidence type="ECO:0000313" key="3">
    <source>
        <dbReference type="Proteomes" id="UP001157186"/>
    </source>
</evidence>
<sequence length="362" mass="40167">MLKHSELRQELSMEIEIDGRKIGPNYPPYIIAELSANHNGDIKKALKAIEVAAQTGVDAIKIQSYTADTMTIKSDQPDFQITGGLWDGYSLYDLYKWAETPYEWHKAIFEKAKQVGITLFSTPFDETAVDLLEELNAPAYKIASFEITDLPLIEKVAQTGKPIIMSTGMANIEEIDEAIATAKSNGCQQLVVLHCISGYPTPYEQANLATIPDLAKRFDILVGLSDHTVETTVSVTSIALGACVIEKHFTLNKNEPSPDVEFSLDPIEFKQLVKETKIAYAAIGHAGYECKTAELDNRKFRRSLYFVQPIRKGETITSKHVKRIRPGFGLAPKHLKSILGKTVNCNISAGTAVNWKLINHDI</sequence>
<name>A0ABQ6GT54_9GAMM</name>
<dbReference type="Pfam" id="PF08666">
    <property type="entry name" value="SAF"/>
    <property type="match status" value="1"/>
</dbReference>
<gene>
    <name evidence="2" type="ORF">tinsulaeT_09750</name>
</gene>
<dbReference type="PANTHER" id="PTHR42966:SF2">
    <property type="entry name" value="PSEUDAMINIC ACID SYNTHASE"/>
    <property type="match status" value="1"/>
</dbReference>
<dbReference type="EMBL" id="BSST01000001">
    <property type="protein sequence ID" value="GLX77635.1"/>
    <property type="molecule type" value="Genomic_DNA"/>
</dbReference>
<dbReference type="PANTHER" id="PTHR42966">
    <property type="entry name" value="N-ACETYLNEURAMINATE SYNTHASE"/>
    <property type="match status" value="1"/>
</dbReference>
<dbReference type="InterPro" id="IPR051690">
    <property type="entry name" value="PseI-like"/>
</dbReference>
<dbReference type="InterPro" id="IPR036732">
    <property type="entry name" value="AFP_Neu5c_C_sf"/>
</dbReference>
<dbReference type="SUPFAM" id="SSF51569">
    <property type="entry name" value="Aldolase"/>
    <property type="match status" value="1"/>
</dbReference>
<dbReference type="CDD" id="cd11615">
    <property type="entry name" value="SAF_NeuB_like"/>
    <property type="match status" value="1"/>
</dbReference>
<dbReference type="InterPro" id="IPR013974">
    <property type="entry name" value="SAF"/>
</dbReference>
<dbReference type="InterPro" id="IPR057736">
    <property type="entry name" value="SAF_PseI/NeuA/NeuB"/>
</dbReference>
<dbReference type="Gene3D" id="3.90.1210.10">
    <property type="entry name" value="Antifreeze-like/N-acetylneuraminic acid synthase C-terminal domain"/>
    <property type="match status" value="1"/>
</dbReference>
<dbReference type="SUPFAM" id="SSF51269">
    <property type="entry name" value="AFP III-like domain"/>
    <property type="match status" value="1"/>
</dbReference>
<dbReference type="InterPro" id="IPR006190">
    <property type="entry name" value="SAF_AFP_Neu5Ac"/>
</dbReference>
<proteinExistence type="predicted"/>
<dbReference type="InterPro" id="IPR013785">
    <property type="entry name" value="Aldolase_TIM"/>
</dbReference>
<keyword evidence="3" id="KW-1185">Reference proteome</keyword>
<protein>
    <submittedName>
        <fullName evidence="2">Pseudaminic acid synthase</fullName>
    </submittedName>
</protein>